<name>A0A222FIC7_9GAMM</name>
<evidence type="ECO:0008006" key="4">
    <source>
        <dbReference type="Google" id="ProtNLM"/>
    </source>
</evidence>
<feature type="signal peptide" evidence="1">
    <location>
        <begin position="1"/>
        <end position="21"/>
    </location>
</feature>
<evidence type="ECO:0000313" key="2">
    <source>
        <dbReference type="EMBL" id="ASP38807.1"/>
    </source>
</evidence>
<evidence type="ECO:0000256" key="1">
    <source>
        <dbReference type="SAM" id="SignalP"/>
    </source>
</evidence>
<keyword evidence="1" id="KW-0732">Signal</keyword>
<gene>
    <name evidence="2" type="ORF">CHH28_08995</name>
</gene>
<evidence type="ECO:0000313" key="3">
    <source>
        <dbReference type="Proteomes" id="UP000202440"/>
    </source>
</evidence>
<protein>
    <recommendedName>
        <fullName evidence="4">Lipoprotein</fullName>
    </recommendedName>
</protein>
<accession>A0A222FIC7</accession>
<proteinExistence type="predicted"/>
<dbReference type="PROSITE" id="PS51257">
    <property type="entry name" value="PROKAR_LIPOPROTEIN"/>
    <property type="match status" value="1"/>
</dbReference>
<keyword evidence="3" id="KW-1185">Reference proteome</keyword>
<organism evidence="2 3">
    <name type="scientific">Bacterioplanes sanyensis</name>
    <dbReference type="NCBI Taxonomy" id="1249553"/>
    <lineage>
        <taxon>Bacteria</taxon>
        <taxon>Pseudomonadati</taxon>
        <taxon>Pseudomonadota</taxon>
        <taxon>Gammaproteobacteria</taxon>
        <taxon>Oceanospirillales</taxon>
        <taxon>Oceanospirillaceae</taxon>
        <taxon>Bacterioplanes</taxon>
    </lineage>
</organism>
<dbReference type="Proteomes" id="UP000202440">
    <property type="component" value="Chromosome"/>
</dbReference>
<dbReference type="KEGG" id="bsan:CHH28_08995"/>
<dbReference type="EMBL" id="CP022530">
    <property type="protein sequence ID" value="ASP38807.1"/>
    <property type="molecule type" value="Genomic_DNA"/>
</dbReference>
<dbReference type="AlphaFoldDB" id="A0A222FIC7"/>
<reference evidence="2 3" key="1">
    <citation type="submission" date="2017-07" db="EMBL/GenBank/DDBJ databases">
        <title>Annotated genome sequence of Bacterioplanes sanyensis isolated from Red Sea.</title>
        <authorList>
            <person name="Rehman Z.U."/>
        </authorList>
    </citation>
    <scope>NUCLEOTIDE SEQUENCE [LARGE SCALE GENOMIC DNA]</scope>
    <source>
        <strain evidence="2 3">NV9</strain>
    </source>
</reference>
<feature type="chain" id="PRO_5012307531" description="Lipoprotein" evidence="1">
    <location>
        <begin position="22"/>
        <end position="114"/>
    </location>
</feature>
<sequence length="114" mass="12560">MHKVCSVIISALLASCAFSPAVEKHQRYARHCDMYTKQLTLETVPLEGHECKDANNAEQCALIVALGLPVVTFVVSGSIVLIGNTLHWVEFHGSCERGAVNEYVRSFKQTLAEE</sequence>
<dbReference type="RefSeq" id="WP_094059993.1">
    <property type="nucleotide sequence ID" value="NZ_CP022530.1"/>
</dbReference>
<dbReference type="OrthoDB" id="6121613at2"/>